<evidence type="ECO:0000256" key="2">
    <source>
        <dbReference type="ARBA" id="ARBA00022676"/>
    </source>
</evidence>
<evidence type="ECO:0008006" key="6">
    <source>
        <dbReference type="Google" id="ProtNLM"/>
    </source>
</evidence>
<organism evidence="4 5">
    <name type="scientific">Kalanchoe fedtschenkoi</name>
    <name type="common">Lavender scallops</name>
    <name type="synonym">South American air plant</name>
    <dbReference type="NCBI Taxonomy" id="63787"/>
    <lineage>
        <taxon>Eukaryota</taxon>
        <taxon>Viridiplantae</taxon>
        <taxon>Streptophyta</taxon>
        <taxon>Embryophyta</taxon>
        <taxon>Tracheophyta</taxon>
        <taxon>Spermatophyta</taxon>
        <taxon>Magnoliopsida</taxon>
        <taxon>eudicotyledons</taxon>
        <taxon>Gunneridae</taxon>
        <taxon>Pentapetalae</taxon>
        <taxon>Saxifragales</taxon>
        <taxon>Crassulaceae</taxon>
        <taxon>Kalanchoe</taxon>
    </lineage>
</organism>
<evidence type="ECO:0000313" key="5">
    <source>
        <dbReference type="Proteomes" id="UP000594263"/>
    </source>
</evidence>
<dbReference type="OMA" id="QTELAWG"/>
<dbReference type="CDD" id="cd03784">
    <property type="entry name" value="GT1_Gtf-like"/>
    <property type="match status" value="1"/>
</dbReference>
<evidence type="ECO:0000256" key="1">
    <source>
        <dbReference type="ARBA" id="ARBA00009995"/>
    </source>
</evidence>
<evidence type="ECO:0000256" key="3">
    <source>
        <dbReference type="ARBA" id="ARBA00022679"/>
    </source>
</evidence>
<dbReference type="EnsemblPlants" id="Kaladp0520s0008.1.v1.1">
    <property type="protein sequence ID" value="Kaladp0520s0008.1.v1.1.CDS.1"/>
    <property type="gene ID" value="Kaladp0520s0008.v1.1"/>
</dbReference>
<keyword evidence="3" id="KW-0808">Transferase</keyword>
<dbReference type="SUPFAM" id="SSF53756">
    <property type="entry name" value="UDP-Glycosyltransferase/glycogen phosphorylase"/>
    <property type="match status" value="1"/>
</dbReference>
<accession>A0A7N0VCC7</accession>
<dbReference type="Gramene" id="Kaladp0520s0008.1.v1.1">
    <property type="protein sequence ID" value="Kaladp0520s0008.1.v1.1.CDS.1"/>
    <property type="gene ID" value="Kaladp0520s0008.v1.1"/>
</dbReference>
<reference evidence="4" key="1">
    <citation type="submission" date="2021-01" db="UniProtKB">
        <authorList>
            <consortium name="EnsemblPlants"/>
        </authorList>
    </citation>
    <scope>IDENTIFICATION</scope>
</reference>
<dbReference type="AlphaFoldDB" id="A0A7N0VCC7"/>
<dbReference type="FunFam" id="3.40.50.2000:FF:000060">
    <property type="entry name" value="Glycosyltransferase"/>
    <property type="match status" value="1"/>
</dbReference>
<dbReference type="PANTHER" id="PTHR48046">
    <property type="entry name" value="UDP-GLYCOSYLTRANSFERASE 72E1"/>
    <property type="match status" value="1"/>
</dbReference>
<dbReference type="InterPro" id="IPR002213">
    <property type="entry name" value="UDP_glucos_trans"/>
</dbReference>
<proteinExistence type="inferred from homology"/>
<keyword evidence="2" id="KW-0328">Glycosyltransferase</keyword>
<evidence type="ECO:0000313" key="4">
    <source>
        <dbReference type="EnsemblPlants" id="Kaladp0520s0008.1.v1.1.CDS.1"/>
    </source>
</evidence>
<protein>
    <recommendedName>
        <fullName evidence="6">Glycosyltransferase</fullName>
    </recommendedName>
</protein>
<dbReference type="Proteomes" id="UP000594263">
    <property type="component" value="Unplaced"/>
</dbReference>
<comment type="similarity">
    <text evidence="1">Belongs to the UDP-glycosyltransferase family.</text>
</comment>
<dbReference type="Pfam" id="PF00201">
    <property type="entry name" value="UDPGT"/>
    <property type="match status" value="1"/>
</dbReference>
<dbReference type="PANTHER" id="PTHR48046:SF4">
    <property type="entry name" value="GLYCOSYLTRANSFERASE"/>
    <property type="match status" value="1"/>
</dbReference>
<sequence>MEMKPHIAMFPGPGIGHLTPFLELAKRLVLAHGLQVSFIVIDTLDPSSPQHKLLTSLPSDLTVIRLPPADPSAILIPDVTLLITRISLIVKDSIRFLKPALAKLPPVHAFITDVFGTEVFETCSELRIPVYSYVTASAWTLALCLYLPKLDPDLDGEFFYEPVRIPDCTPIRPDDMIDQIKNRKMTDYDWFLLHGTRMRSAEGVLVNSWEGLEGGTLAALGRLVDGGVSVPPVHAIGPVVRDGEELVEQEGIELIKWLDDQPVCSVLLVSFGSGGTLSRSQMTELAHGLEMSQQRFVWVVREPTDDTVSGSYFNAGENGAKPNSDYLPDGFLDRVRCLGRVVRNWAPQMAVLRHRSTGAFLSHCGWNSCLESTLTGVPIIAWPLFAEQKMNATLLSEEIKVVIRPAVEPGKGIMSREEVERVVRAVMEGDEGKALKTRAEEVKMSALKAVDHDGTVEYVTWRNIPHRLVRGREGDLYWIVEP</sequence>
<dbReference type="GO" id="GO:0008194">
    <property type="term" value="F:UDP-glycosyltransferase activity"/>
    <property type="evidence" value="ECO:0007669"/>
    <property type="project" value="InterPro"/>
</dbReference>
<name>A0A7N0VCC7_KALFE</name>
<keyword evidence="5" id="KW-1185">Reference proteome</keyword>
<dbReference type="Gene3D" id="3.40.50.2000">
    <property type="entry name" value="Glycogen Phosphorylase B"/>
    <property type="match status" value="2"/>
</dbReference>